<name>A0AAN7U1X6_9MYCE</name>
<dbReference type="EMBL" id="JAVFKY010000001">
    <property type="protein sequence ID" value="KAK5584249.1"/>
    <property type="molecule type" value="Genomic_DNA"/>
</dbReference>
<feature type="compositionally biased region" description="Acidic residues" evidence="1">
    <location>
        <begin position="380"/>
        <end position="392"/>
    </location>
</feature>
<feature type="region of interest" description="Disordered" evidence="1">
    <location>
        <begin position="360"/>
        <end position="431"/>
    </location>
</feature>
<comment type="caution">
    <text evidence="2">The sequence shown here is derived from an EMBL/GenBank/DDBJ whole genome shotgun (WGS) entry which is preliminary data.</text>
</comment>
<evidence type="ECO:0008006" key="4">
    <source>
        <dbReference type="Google" id="ProtNLM"/>
    </source>
</evidence>
<feature type="region of interest" description="Disordered" evidence="1">
    <location>
        <begin position="60"/>
        <end position="81"/>
    </location>
</feature>
<feature type="compositionally biased region" description="Basic and acidic residues" evidence="1">
    <location>
        <begin position="70"/>
        <end position="81"/>
    </location>
</feature>
<feature type="region of interest" description="Disordered" evidence="1">
    <location>
        <begin position="144"/>
        <end position="170"/>
    </location>
</feature>
<organism evidence="2 3">
    <name type="scientific">Dictyostelium firmibasis</name>
    <dbReference type="NCBI Taxonomy" id="79012"/>
    <lineage>
        <taxon>Eukaryota</taxon>
        <taxon>Amoebozoa</taxon>
        <taxon>Evosea</taxon>
        <taxon>Eumycetozoa</taxon>
        <taxon>Dictyostelia</taxon>
        <taxon>Dictyosteliales</taxon>
        <taxon>Dictyosteliaceae</taxon>
        <taxon>Dictyostelium</taxon>
    </lineage>
</organism>
<sequence>MKSSTINANNNKQDSDSHITTQKKSSSAKKIFTPNIPKQRTTKNNDLLTEMVLNPTKFEISSRNGNNLNEYKEKDKEDEERQQKIQKEIQQLQQQNINKTIKPVILKIKRKIDDDALPSIFIERPRKKAFLDSFKDFGIQNKEDEYDDNDNHKLPNDQIQTPQENNNNDIITTPNKLTVPEKDRKLFTLITTLDVPSNGNKVILTKLQQRIEEFNQKGVVSSPKQLESKRERAIKKRKESRYKQINTNRNLFSKEERELFQDHDVIELERTILDPNNLLGSTLSKEEEELISNYRTLLDEHLGGSGCDSKPMETKYVYDYYYFNPSIDQQSQLLRLHEEHPDSIETVTLPPEDDFYDILDSGLSDDSSVDSENWYREYPSSEDDDDGYDDFDDYHGFNRSNRKSKSDDEYEHDEYEIDDDYYDENDYDNEI</sequence>
<evidence type="ECO:0000313" key="2">
    <source>
        <dbReference type="EMBL" id="KAK5584249.1"/>
    </source>
</evidence>
<feature type="compositionally biased region" description="Polar residues" evidence="1">
    <location>
        <begin position="157"/>
        <end position="170"/>
    </location>
</feature>
<feature type="compositionally biased region" description="Polar residues" evidence="1">
    <location>
        <begin position="1"/>
        <end position="25"/>
    </location>
</feature>
<reference evidence="2 3" key="1">
    <citation type="submission" date="2023-11" db="EMBL/GenBank/DDBJ databases">
        <title>Dfirmibasis_genome.</title>
        <authorList>
            <person name="Edelbroek B."/>
            <person name="Kjellin J."/>
            <person name="Jerlstrom-Hultqvist J."/>
            <person name="Soderbom F."/>
        </authorList>
    </citation>
    <scope>NUCLEOTIDE SEQUENCE [LARGE SCALE GENOMIC DNA]</scope>
    <source>
        <strain evidence="2 3">TNS-C-14</strain>
    </source>
</reference>
<feature type="compositionally biased region" description="Acidic residues" evidence="1">
    <location>
        <begin position="408"/>
        <end position="431"/>
    </location>
</feature>
<dbReference type="AlphaFoldDB" id="A0AAN7U1X6"/>
<dbReference type="Proteomes" id="UP001344447">
    <property type="component" value="Unassembled WGS sequence"/>
</dbReference>
<evidence type="ECO:0000256" key="1">
    <source>
        <dbReference type="SAM" id="MobiDB-lite"/>
    </source>
</evidence>
<evidence type="ECO:0000313" key="3">
    <source>
        <dbReference type="Proteomes" id="UP001344447"/>
    </source>
</evidence>
<keyword evidence="3" id="KW-1185">Reference proteome</keyword>
<accession>A0AAN7U1X6</accession>
<proteinExistence type="predicted"/>
<feature type="region of interest" description="Disordered" evidence="1">
    <location>
        <begin position="1"/>
        <end position="32"/>
    </location>
</feature>
<gene>
    <name evidence="2" type="ORF">RB653_005857</name>
</gene>
<protein>
    <recommendedName>
        <fullName evidence="4">RNA polymerase II nuclear localization protein SLC7A6OS</fullName>
    </recommendedName>
</protein>